<protein>
    <submittedName>
        <fullName evidence="1">Methyl-accepting chemotaxis protein</fullName>
    </submittedName>
</protein>
<dbReference type="EMBL" id="JBEAAL010000002">
    <property type="protein sequence ID" value="MEQ1404384.1"/>
    <property type="molecule type" value="Genomic_DNA"/>
</dbReference>
<accession>A0ABV0LXQ3</accession>
<reference evidence="1 2" key="1">
    <citation type="submission" date="2024-05" db="EMBL/GenBank/DDBJ databases">
        <title>Neorhizobium sp. Rsf11, a plant growth promoting and heavy metal resistant PAH-degrader.</title>
        <authorList>
            <person name="Golubev S.N."/>
            <person name="Muratova A.Y."/>
            <person name="Markelova M.I."/>
        </authorList>
    </citation>
    <scope>NUCLEOTIDE SEQUENCE [LARGE SCALE GENOMIC DNA]</scope>
    <source>
        <strain evidence="1 2">Rsf11</strain>
    </source>
</reference>
<keyword evidence="2" id="KW-1185">Reference proteome</keyword>
<dbReference type="RefSeq" id="WP_227703729.1">
    <property type="nucleotide sequence ID" value="NZ_JBEAAL010000002.1"/>
</dbReference>
<gene>
    <name evidence="1" type="ORF">ABK249_05520</name>
</gene>
<evidence type="ECO:0000313" key="2">
    <source>
        <dbReference type="Proteomes" id="UP001496627"/>
    </source>
</evidence>
<evidence type="ECO:0000313" key="1">
    <source>
        <dbReference type="EMBL" id="MEQ1404384.1"/>
    </source>
</evidence>
<dbReference type="Proteomes" id="UP001496627">
    <property type="component" value="Unassembled WGS sequence"/>
</dbReference>
<comment type="caution">
    <text evidence="1">The sequence shown here is derived from an EMBL/GenBank/DDBJ whole genome shotgun (WGS) entry which is preliminary data.</text>
</comment>
<sequence>MIRDRDPNELELQHMRVVVNALDSGLRRFAVGDLEATIDAPFPTHLEGMRRDFNRGLRALSGTVDSVIGNARLLRRESDALRKSMTENAGKEAEESTRLSKAVAAAGTVALGLRQQKALAQHAATIAENAKLDIHRPKEAVAAALRLIEKIGSDPGGKASPGRIEALSEKTEQIGRELDALSLYLDALGEHIGNLAEGVETQAGTASSTYDELNELAKSRRSASLKADIETLTLDRMDREIAEIDQKASRFMHVTVITPPPRDPGTRGPHLRLVKS</sequence>
<organism evidence="1 2">
    <name type="scientific">Neorhizobium phenanthreniclasticum</name>
    <dbReference type="NCBI Taxonomy" id="3157917"/>
    <lineage>
        <taxon>Bacteria</taxon>
        <taxon>Pseudomonadati</taxon>
        <taxon>Pseudomonadota</taxon>
        <taxon>Alphaproteobacteria</taxon>
        <taxon>Hyphomicrobiales</taxon>
        <taxon>Rhizobiaceae</taxon>
        <taxon>Rhizobium/Agrobacterium group</taxon>
        <taxon>Neorhizobium</taxon>
    </lineage>
</organism>
<proteinExistence type="predicted"/>
<dbReference type="Gene3D" id="1.10.287.950">
    <property type="entry name" value="Methyl-accepting chemotaxis protein"/>
    <property type="match status" value="1"/>
</dbReference>
<name>A0ABV0LXQ3_9HYPH</name>